<dbReference type="InterPro" id="IPR007110">
    <property type="entry name" value="Ig-like_dom"/>
</dbReference>
<dbReference type="GO" id="GO:0002250">
    <property type="term" value="P:adaptive immune response"/>
    <property type="evidence" value="ECO:0007669"/>
    <property type="project" value="UniProtKB-KW"/>
</dbReference>
<evidence type="ECO:0000259" key="5">
    <source>
        <dbReference type="PROSITE" id="PS50835"/>
    </source>
</evidence>
<dbReference type="SUPFAM" id="SSF48726">
    <property type="entry name" value="Immunoglobulin"/>
    <property type="match status" value="1"/>
</dbReference>
<keyword evidence="1" id="KW-0391">Immunity</keyword>
<dbReference type="InterPro" id="IPR013783">
    <property type="entry name" value="Ig-like_fold"/>
</dbReference>
<dbReference type="FunFam" id="2.60.40.10:FF:001878">
    <property type="entry name" value="Immunoglobulin heavy variable 1-4"/>
    <property type="match status" value="1"/>
</dbReference>
<sequence>MDRVLLLLLVFYPLCVLSQIKLQESGPETVRPSEELTLTCTVSGFELSSYDIYWVRQSPGKGLEWIGAVWSSGSAAIADTLKSRVSISKDNAKKEAYLKMNTMEVKDTGIYYCARGTETEVN</sequence>
<protein>
    <recommendedName>
        <fullName evidence="5">Ig-like domain-containing protein</fullName>
    </recommendedName>
</protein>
<reference evidence="6" key="1">
    <citation type="submission" date="2025-08" db="UniProtKB">
        <authorList>
            <consortium name="Ensembl"/>
        </authorList>
    </citation>
    <scope>IDENTIFICATION</scope>
</reference>
<evidence type="ECO:0000313" key="7">
    <source>
        <dbReference type="Proteomes" id="UP000694569"/>
    </source>
</evidence>
<evidence type="ECO:0000256" key="2">
    <source>
        <dbReference type="ARBA" id="ARBA00023130"/>
    </source>
</evidence>
<dbReference type="InterPro" id="IPR050199">
    <property type="entry name" value="IgHV"/>
</dbReference>
<dbReference type="GO" id="GO:0019814">
    <property type="term" value="C:immunoglobulin complex"/>
    <property type="evidence" value="ECO:0007669"/>
    <property type="project" value="UniProtKB-KW"/>
</dbReference>
<dbReference type="PANTHER" id="PTHR23266">
    <property type="entry name" value="IMMUNOGLOBULIN HEAVY CHAIN"/>
    <property type="match status" value="1"/>
</dbReference>
<proteinExistence type="predicted"/>
<organism evidence="6 7">
    <name type="scientific">Leptobrachium leishanense</name>
    <name type="common">Leishan spiny toad</name>
    <dbReference type="NCBI Taxonomy" id="445787"/>
    <lineage>
        <taxon>Eukaryota</taxon>
        <taxon>Metazoa</taxon>
        <taxon>Chordata</taxon>
        <taxon>Craniata</taxon>
        <taxon>Vertebrata</taxon>
        <taxon>Euteleostomi</taxon>
        <taxon>Amphibia</taxon>
        <taxon>Batrachia</taxon>
        <taxon>Anura</taxon>
        <taxon>Pelobatoidea</taxon>
        <taxon>Megophryidae</taxon>
        <taxon>Leptobrachium</taxon>
    </lineage>
</organism>
<keyword evidence="2" id="KW-1064">Adaptive immunity</keyword>
<feature type="signal peptide" evidence="4">
    <location>
        <begin position="1"/>
        <end position="18"/>
    </location>
</feature>
<evidence type="ECO:0000256" key="4">
    <source>
        <dbReference type="SAM" id="SignalP"/>
    </source>
</evidence>
<dbReference type="PROSITE" id="PS50835">
    <property type="entry name" value="IG_LIKE"/>
    <property type="match status" value="1"/>
</dbReference>
<evidence type="ECO:0000256" key="3">
    <source>
        <dbReference type="ARBA" id="ARBA00043265"/>
    </source>
</evidence>
<accession>A0A8C5MDA4</accession>
<evidence type="ECO:0000313" key="6">
    <source>
        <dbReference type="Ensembl" id="ENSLLEP00000010295.1"/>
    </source>
</evidence>
<dbReference type="GeneTree" id="ENSGT01030000234536"/>
<dbReference type="Pfam" id="PF07686">
    <property type="entry name" value="V-set"/>
    <property type="match status" value="1"/>
</dbReference>
<keyword evidence="7" id="KW-1185">Reference proteome</keyword>
<evidence type="ECO:0000256" key="1">
    <source>
        <dbReference type="ARBA" id="ARBA00022859"/>
    </source>
</evidence>
<dbReference type="InterPro" id="IPR013106">
    <property type="entry name" value="Ig_V-set"/>
</dbReference>
<name>A0A8C5MDA4_9ANUR</name>
<dbReference type="SMART" id="SM00406">
    <property type="entry name" value="IGv"/>
    <property type="match status" value="1"/>
</dbReference>
<dbReference type="SMART" id="SM00409">
    <property type="entry name" value="IG"/>
    <property type="match status" value="1"/>
</dbReference>
<dbReference type="OrthoDB" id="9876329at2759"/>
<dbReference type="AlphaFoldDB" id="A0A8C5MDA4"/>
<dbReference type="InterPro" id="IPR003599">
    <property type="entry name" value="Ig_sub"/>
</dbReference>
<keyword evidence="3" id="KW-1280">Immunoglobulin</keyword>
<dbReference type="Ensembl" id="ENSLLET00000010699.1">
    <property type="protein sequence ID" value="ENSLLEP00000010295.1"/>
    <property type="gene ID" value="ENSLLEG00000006568.1"/>
</dbReference>
<dbReference type="Gene3D" id="2.60.40.10">
    <property type="entry name" value="Immunoglobulins"/>
    <property type="match status" value="1"/>
</dbReference>
<feature type="domain" description="Ig-like" evidence="5">
    <location>
        <begin position="13"/>
        <end position="122"/>
    </location>
</feature>
<dbReference type="GO" id="GO:0005576">
    <property type="term" value="C:extracellular region"/>
    <property type="evidence" value="ECO:0007669"/>
    <property type="project" value="UniProtKB-ARBA"/>
</dbReference>
<dbReference type="Proteomes" id="UP000694569">
    <property type="component" value="Unplaced"/>
</dbReference>
<dbReference type="InterPro" id="IPR036179">
    <property type="entry name" value="Ig-like_dom_sf"/>
</dbReference>
<feature type="chain" id="PRO_5034701039" description="Ig-like domain-containing protein" evidence="4">
    <location>
        <begin position="19"/>
        <end position="122"/>
    </location>
</feature>
<keyword evidence="4" id="KW-0732">Signal</keyword>
<reference evidence="6" key="2">
    <citation type="submission" date="2025-09" db="UniProtKB">
        <authorList>
            <consortium name="Ensembl"/>
        </authorList>
    </citation>
    <scope>IDENTIFICATION</scope>
</reference>